<comment type="caution">
    <text evidence="1">The sequence shown here is derived from an EMBL/GenBank/DDBJ whole genome shotgun (WGS) entry which is preliminary data.</text>
</comment>
<dbReference type="AlphaFoldDB" id="A0A136LWW9"/>
<reference evidence="1 2" key="1">
    <citation type="submission" date="2015-02" db="EMBL/GenBank/DDBJ databases">
        <title>Improved understanding of the partial-nitritation anammox process through 23 genomes representing the majority of the microbial community.</title>
        <authorList>
            <person name="Speth D.R."/>
            <person name="In T Zandt M."/>
            <person name="Guerrero Cruz S."/>
            <person name="Jetten M.S."/>
            <person name="Dutilh B.E."/>
        </authorList>
    </citation>
    <scope>NUCLEOTIDE SEQUENCE [LARGE SCALE GENOMIC DNA]</scope>
    <source>
        <strain evidence="1">OLB20</strain>
    </source>
</reference>
<evidence type="ECO:0000313" key="2">
    <source>
        <dbReference type="Proteomes" id="UP000070457"/>
    </source>
</evidence>
<protein>
    <recommendedName>
        <fullName evidence="3">HMA domain-containing protein</fullName>
    </recommendedName>
</protein>
<dbReference type="EMBL" id="JYNZ01000004">
    <property type="protein sequence ID" value="KXK26143.1"/>
    <property type="molecule type" value="Genomic_DNA"/>
</dbReference>
<proteinExistence type="predicted"/>
<dbReference type="Proteomes" id="UP000070457">
    <property type="component" value="Unassembled WGS sequence"/>
</dbReference>
<dbReference type="STRING" id="1617426.TR69_WS6001001137"/>
<name>A0A136LWW9_9BACT</name>
<evidence type="ECO:0000313" key="1">
    <source>
        <dbReference type="EMBL" id="KXK26143.1"/>
    </source>
</evidence>
<organism evidence="1 2">
    <name type="scientific">candidate division WS6 bacterium OLB20</name>
    <dbReference type="NCBI Taxonomy" id="1617426"/>
    <lineage>
        <taxon>Bacteria</taxon>
        <taxon>Candidatus Dojkabacteria</taxon>
    </lineage>
</organism>
<sequence>MHCEACKALIRMELEENGFADRISTVEIGNVHLTGVTRDESARAGEIINSLEGYHVAD</sequence>
<accession>A0A136LWW9</accession>
<evidence type="ECO:0008006" key="3">
    <source>
        <dbReference type="Google" id="ProtNLM"/>
    </source>
</evidence>
<gene>
    <name evidence="1" type="ORF">TR69_WS6001001137</name>
</gene>